<evidence type="ECO:0000256" key="1">
    <source>
        <dbReference type="ARBA" id="ARBA00004141"/>
    </source>
</evidence>
<feature type="domain" description="ABC transporter" evidence="11">
    <location>
        <begin position="528"/>
        <end position="759"/>
    </location>
</feature>
<evidence type="ECO:0000256" key="8">
    <source>
        <dbReference type="ARBA" id="ARBA00022989"/>
    </source>
</evidence>
<dbReference type="GO" id="GO:0016887">
    <property type="term" value="F:ATP hydrolysis activity"/>
    <property type="evidence" value="ECO:0007669"/>
    <property type="project" value="InterPro"/>
</dbReference>
<feature type="transmembrane region" description="Helical" evidence="10">
    <location>
        <begin position="1084"/>
        <end position="1103"/>
    </location>
</feature>
<dbReference type="InterPro" id="IPR003439">
    <property type="entry name" value="ABC_transporter-like_ATP-bd"/>
</dbReference>
<evidence type="ECO:0000256" key="10">
    <source>
        <dbReference type="SAM" id="Phobius"/>
    </source>
</evidence>
<dbReference type="GO" id="GO:0005524">
    <property type="term" value="F:ATP binding"/>
    <property type="evidence" value="ECO:0007669"/>
    <property type="project" value="UniProtKB-KW"/>
</dbReference>
<keyword evidence="3" id="KW-0813">Transport</keyword>
<feature type="transmembrane region" description="Helical" evidence="10">
    <location>
        <begin position="49"/>
        <end position="71"/>
    </location>
</feature>
<dbReference type="GO" id="GO:0005886">
    <property type="term" value="C:plasma membrane"/>
    <property type="evidence" value="ECO:0007669"/>
    <property type="project" value="UniProtKB-ARBA"/>
</dbReference>
<evidence type="ECO:0000313" key="14">
    <source>
        <dbReference type="Proteomes" id="UP000712281"/>
    </source>
</evidence>
<feature type="transmembrane region" description="Helical" evidence="10">
    <location>
        <begin position="517"/>
        <end position="536"/>
    </location>
</feature>
<feature type="transmembrane region" description="Helical" evidence="10">
    <location>
        <begin position="1004"/>
        <end position="1023"/>
    </location>
</feature>
<dbReference type="InterPro" id="IPR011527">
    <property type="entry name" value="ABC1_TM_dom"/>
</dbReference>
<evidence type="ECO:0000259" key="11">
    <source>
        <dbReference type="PROSITE" id="PS50893"/>
    </source>
</evidence>
<feature type="domain" description="ABC transmembrane type-1" evidence="12">
    <location>
        <begin position="1"/>
        <end position="113"/>
    </location>
</feature>
<dbReference type="InterPro" id="IPR027417">
    <property type="entry name" value="P-loop_NTPase"/>
</dbReference>
<dbReference type="Gene3D" id="1.20.1560.10">
    <property type="entry name" value="ABC transporter type 1, transmembrane domain"/>
    <property type="match status" value="4"/>
</dbReference>
<evidence type="ECO:0000256" key="3">
    <source>
        <dbReference type="ARBA" id="ARBA00022448"/>
    </source>
</evidence>
<keyword evidence="8 10" id="KW-1133">Transmembrane helix</keyword>
<comment type="caution">
    <text evidence="13">The sequence shown here is derived from an EMBL/GenBank/DDBJ whole genome shotgun (WGS) entry which is preliminary data.</text>
</comment>
<feature type="transmembrane region" description="Helical" evidence="10">
    <location>
        <begin position="854"/>
        <end position="880"/>
    </location>
</feature>
<feature type="transmembrane region" description="Helical" evidence="10">
    <location>
        <begin position="980"/>
        <end position="998"/>
    </location>
</feature>
<dbReference type="PANTHER" id="PTHR43394">
    <property type="entry name" value="ATP-DEPENDENT PERMEASE MDL1, MITOCHONDRIAL"/>
    <property type="match status" value="1"/>
</dbReference>
<dbReference type="GO" id="GO:0005743">
    <property type="term" value="C:mitochondrial inner membrane"/>
    <property type="evidence" value="ECO:0007669"/>
    <property type="project" value="TreeGrafter"/>
</dbReference>
<feature type="domain" description="ABC transporter" evidence="11">
    <location>
        <begin position="21"/>
        <end position="217"/>
    </location>
</feature>
<evidence type="ECO:0000256" key="4">
    <source>
        <dbReference type="ARBA" id="ARBA00022692"/>
    </source>
</evidence>
<name>A0A8S9GFY2_BRACR</name>
<feature type="transmembrane region" description="Helical" evidence="10">
    <location>
        <begin position="287"/>
        <end position="313"/>
    </location>
</feature>
<dbReference type="Pfam" id="PF00005">
    <property type="entry name" value="ABC_tran"/>
    <property type="match status" value="2"/>
</dbReference>
<feature type="transmembrane region" description="Helical" evidence="10">
    <location>
        <begin position="333"/>
        <end position="355"/>
    </location>
</feature>
<dbReference type="PROSITE" id="PS50929">
    <property type="entry name" value="ABC_TM1F"/>
    <property type="match status" value="3"/>
</dbReference>
<dbReference type="EMBL" id="QGKW02002005">
    <property type="protein sequence ID" value="KAF2543268.1"/>
    <property type="molecule type" value="Genomic_DNA"/>
</dbReference>
<feature type="domain" description="ABC transmembrane type-1" evidence="12">
    <location>
        <begin position="857"/>
        <end position="1145"/>
    </location>
</feature>
<dbReference type="InterPro" id="IPR003593">
    <property type="entry name" value="AAA+_ATPase"/>
</dbReference>
<keyword evidence="4 10" id="KW-0812">Transmembrane</keyword>
<dbReference type="InterPro" id="IPR017871">
    <property type="entry name" value="ABC_transporter-like_CS"/>
</dbReference>
<keyword evidence="6" id="KW-0547">Nucleotide-binding</keyword>
<keyword evidence="9 10" id="KW-0472">Membrane</keyword>
<evidence type="ECO:0000256" key="5">
    <source>
        <dbReference type="ARBA" id="ARBA00022737"/>
    </source>
</evidence>
<evidence type="ECO:0000256" key="2">
    <source>
        <dbReference type="ARBA" id="ARBA00007577"/>
    </source>
</evidence>
<feature type="transmembrane region" description="Helical" evidence="10">
    <location>
        <begin position="77"/>
        <end position="97"/>
    </location>
</feature>
<dbReference type="Proteomes" id="UP000712281">
    <property type="component" value="Unassembled WGS sequence"/>
</dbReference>
<protein>
    <submittedName>
        <fullName evidence="13">Uncharacterized protein</fullName>
    </submittedName>
</protein>
<accession>A0A8S9GFY2</accession>
<dbReference type="PANTHER" id="PTHR43394:SF11">
    <property type="entry name" value="ATP-BINDING CASSETTE TRANSPORTER"/>
    <property type="match status" value="1"/>
</dbReference>
<evidence type="ECO:0000259" key="12">
    <source>
        <dbReference type="PROSITE" id="PS50929"/>
    </source>
</evidence>
<evidence type="ECO:0000256" key="6">
    <source>
        <dbReference type="ARBA" id="ARBA00022741"/>
    </source>
</evidence>
<dbReference type="FunFam" id="1.20.1560.10:FF:000009">
    <property type="entry name" value="ABC transporter B family member 1"/>
    <property type="match status" value="2"/>
</dbReference>
<organism evidence="13 14">
    <name type="scientific">Brassica cretica</name>
    <name type="common">Mustard</name>
    <dbReference type="NCBI Taxonomy" id="69181"/>
    <lineage>
        <taxon>Eukaryota</taxon>
        <taxon>Viridiplantae</taxon>
        <taxon>Streptophyta</taxon>
        <taxon>Embryophyta</taxon>
        <taxon>Tracheophyta</taxon>
        <taxon>Spermatophyta</taxon>
        <taxon>Magnoliopsida</taxon>
        <taxon>eudicotyledons</taxon>
        <taxon>Gunneridae</taxon>
        <taxon>Pentapetalae</taxon>
        <taxon>rosids</taxon>
        <taxon>malvids</taxon>
        <taxon>Brassicales</taxon>
        <taxon>Brassicaceae</taxon>
        <taxon>Brassiceae</taxon>
        <taxon>Brassica</taxon>
    </lineage>
</organism>
<dbReference type="GO" id="GO:0090374">
    <property type="term" value="P:oligopeptide export from mitochondrion"/>
    <property type="evidence" value="ECO:0007669"/>
    <property type="project" value="TreeGrafter"/>
</dbReference>
<dbReference type="Pfam" id="PF00664">
    <property type="entry name" value="ABC_membrane"/>
    <property type="match status" value="3"/>
</dbReference>
<dbReference type="SUPFAM" id="SSF90123">
    <property type="entry name" value="ABC transporter transmembrane region"/>
    <property type="match status" value="3"/>
</dbReference>
<dbReference type="SMART" id="SM00382">
    <property type="entry name" value="AAA"/>
    <property type="match status" value="2"/>
</dbReference>
<dbReference type="GO" id="GO:0015421">
    <property type="term" value="F:ABC-type oligopeptide transporter activity"/>
    <property type="evidence" value="ECO:0007669"/>
    <property type="project" value="TreeGrafter"/>
</dbReference>
<feature type="transmembrane region" description="Helical" evidence="10">
    <location>
        <begin position="1123"/>
        <end position="1140"/>
    </location>
</feature>
<keyword evidence="5" id="KW-0677">Repeat</keyword>
<gene>
    <name evidence="13" type="ORF">F2Q68_00030170</name>
</gene>
<feature type="transmembrane region" description="Helical" evidence="10">
    <location>
        <begin position="900"/>
        <end position="922"/>
    </location>
</feature>
<feature type="transmembrane region" description="Helical" evidence="10">
    <location>
        <begin position="556"/>
        <end position="573"/>
    </location>
</feature>
<dbReference type="AlphaFoldDB" id="A0A8S9GFY2"/>
<dbReference type="SUPFAM" id="SSF52540">
    <property type="entry name" value="P-loop containing nucleoside triphosphate hydrolases"/>
    <property type="match status" value="3"/>
</dbReference>
<dbReference type="CDD" id="cd18578">
    <property type="entry name" value="ABC_6TM_Pgp_ABCB1_D2_like"/>
    <property type="match status" value="2"/>
</dbReference>
<evidence type="ECO:0000256" key="9">
    <source>
        <dbReference type="ARBA" id="ARBA00023136"/>
    </source>
</evidence>
<evidence type="ECO:0000256" key="7">
    <source>
        <dbReference type="ARBA" id="ARBA00022840"/>
    </source>
</evidence>
<feature type="transmembrane region" description="Helical" evidence="10">
    <location>
        <begin position="413"/>
        <end position="431"/>
    </location>
</feature>
<keyword evidence="7" id="KW-0067">ATP-binding</keyword>
<comment type="similarity">
    <text evidence="2">Belongs to the ABC transporter superfamily. ABCB family. Multidrug resistance exporter (TC 3.A.1.201) subfamily.</text>
</comment>
<dbReference type="InterPro" id="IPR036640">
    <property type="entry name" value="ABC1_TM_sf"/>
</dbReference>
<dbReference type="PROSITE" id="PS50893">
    <property type="entry name" value="ABC_TRANSPORTER_2"/>
    <property type="match status" value="2"/>
</dbReference>
<dbReference type="InterPro" id="IPR039421">
    <property type="entry name" value="Type_1_exporter"/>
</dbReference>
<evidence type="ECO:0000313" key="13">
    <source>
        <dbReference type="EMBL" id="KAF2543268.1"/>
    </source>
</evidence>
<dbReference type="Gene3D" id="3.40.50.300">
    <property type="entry name" value="P-loop containing nucleotide triphosphate hydrolases"/>
    <property type="match status" value="4"/>
</dbReference>
<feature type="transmembrane region" description="Helical" evidence="10">
    <location>
        <begin position="437"/>
        <end position="456"/>
    </location>
</feature>
<proteinExistence type="inferred from homology"/>
<reference evidence="13" key="1">
    <citation type="submission" date="2019-12" db="EMBL/GenBank/DDBJ databases">
        <title>Genome sequencing and annotation of Brassica cretica.</title>
        <authorList>
            <person name="Studholme D.J."/>
            <person name="Sarris P.F."/>
        </authorList>
    </citation>
    <scope>NUCLEOTIDE SEQUENCE</scope>
    <source>
        <strain evidence="13">PFS-001/15</strain>
        <tissue evidence="13">Leaf</tissue>
    </source>
</reference>
<dbReference type="GO" id="GO:0010329">
    <property type="term" value="F:auxin efflux transmembrane transporter activity"/>
    <property type="evidence" value="ECO:0007669"/>
    <property type="project" value="UniProtKB-ARBA"/>
</dbReference>
<sequence>MLSQDISLFDTEASTGEVISAITSDILVVQDALSEKLHYRLISLQVGNFLHYISRFIAGFAIGFSSVWQISLVTLSIVPLIALAGGIYAFVAIGLIARVRKSYIKAGEIAEEVGERGIQLSGGQKQRIAISRAIVKNPSILLLDEATSALDAESEKSVQEALDRVMVGRTTVVVAHRLSTVRNADIIAVVHEGKIVEFGNHENLIANPDGAYSALLRLQEAASLQRNPSLTRTLSRQQSVKYSGDLSRTRTSFCSDRDSVTRQDGAEPTKKTKVTVGRLYSMIRPDWMYGLCGTICAFIAGSQMPLFALGVSHSLVSYYEKDWVDTQKEVKKIAILFCCASAITLIVYTIEHICFGTMGERLTLRVREKMFSAILRNEIGWFDEVDNTSSLLASRLESDATLLKTIVVDRSTILLQNLGLVVTSFVISFMLNWRLTLVVVATFPLVISGHISEKLFMQGYGGNLSKAYLKANMLAGESVSNIRTVAAFCGEDKILELYSRELLEPSKRSFRRGQTAGLFYGISQFFIFSSYGLALWYGSTLMDKGLSNFKSVMKTFMVLIVTALAMGETLALAPDLLKGNQMVASVFEILDRKTQIVGETSEELTNVEGMIELKGVHFSYPSRPDVVIFKDFDLIVRSGKSMALVGQSGSGKSSVGERGIQLSGGQKQRIAISRAIVKNPSILLLDEATSALDAESEKSVQEALDRVMVGRTTVVVAHRLSTVRNADIIAVVHEGKIVEFGNHENLIANPDGAYSALLRLQEAASLQRNPSLTRTLSRQQRYYMLLTIPSKERPALNIGSFFFICSVKYSGDLSRTRTSFCSDRDSVTRQDGAEPTKKTKVTVGRLYSMIRPDWMYGLCGTICAFIAGSQMPLFALGVSHSLVSYYEKDWVDTQKEVKKIAILFCCASAITLIVYTIEHICFGTMGERLTLRVREKMFSAILRNEIGWFDEVDNTSSMLASRLESDATLLKTIVVDRSTILLQNLGLVVTSFVISFMLNWRLTLVVVATFPLVISGHISEKLFMQGYGGNLSKAYLKANMLAGESVSNIRTVAAFCAEDKILELYSRELLEPSKRSFRRGQTAGLFYGISQFFIFSSYGLALWYGSTLMDKGLSNFKSVMKTFMVLIVTALAMGETLALAPDLLKGNQMVASVFEILDRKTQIVGETSEELTNVEGMIELKGVHFSYPSRPDVVIFKDFDLIVRSGKSMALVGQSGSGKSSVISLILRFYDPTAGKVMIEGKCLNTKVSCVSS</sequence>
<feature type="domain" description="ABC transmembrane type-1" evidence="12">
    <location>
        <begin position="290"/>
        <end position="578"/>
    </location>
</feature>
<dbReference type="PROSITE" id="PS00211">
    <property type="entry name" value="ABC_TRANSPORTER_1"/>
    <property type="match status" value="2"/>
</dbReference>
<comment type="subcellular location">
    <subcellularLocation>
        <location evidence="1">Membrane</location>
        <topology evidence="1">Multi-pass membrane protein</topology>
    </subcellularLocation>
</comment>